<organism evidence="2 3">
    <name type="scientific">Triticum urartu</name>
    <name type="common">Red wild einkorn</name>
    <name type="synonym">Crithodium urartu</name>
    <dbReference type="NCBI Taxonomy" id="4572"/>
    <lineage>
        <taxon>Eukaryota</taxon>
        <taxon>Viridiplantae</taxon>
        <taxon>Streptophyta</taxon>
        <taxon>Embryophyta</taxon>
        <taxon>Tracheophyta</taxon>
        <taxon>Spermatophyta</taxon>
        <taxon>Magnoliopsida</taxon>
        <taxon>Liliopsida</taxon>
        <taxon>Poales</taxon>
        <taxon>Poaceae</taxon>
        <taxon>BOP clade</taxon>
        <taxon>Pooideae</taxon>
        <taxon>Triticodae</taxon>
        <taxon>Triticeae</taxon>
        <taxon>Triticinae</taxon>
        <taxon>Triticum</taxon>
    </lineage>
</organism>
<sequence>MGAKIQEEVLSVLNGGDMPVGWNETIIVLIPKVKNPDHLTQYCPISLCNVLYKLISKVLANHLKVILPDIISPTQSAFVLRHMITDNVLLAYEITHMMHRKKGGRDRLVAVKLDMSKAYDRVEWDFLEKMMVHMGFSNAWRGLRQGDPLSPYLFILCAEAFSILLQHVELDHTIEGIQICPQ</sequence>
<reference evidence="2" key="2">
    <citation type="submission" date="2018-03" db="EMBL/GenBank/DDBJ databases">
        <title>The Triticum urartu genome reveals the dynamic nature of wheat genome evolution.</title>
        <authorList>
            <person name="Ling H."/>
            <person name="Ma B."/>
            <person name="Shi X."/>
            <person name="Liu H."/>
            <person name="Dong L."/>
            <person name="Sun H."/>
            <person name="Cao Y."/>
            <person name="Gao Q."/>
            <person name="Zheng S."/>
            <person name="Li Y."/>
            <person name="Yu Y."/>
            <person name="Du H."/>
            <person name="Qi M."/>
            <person name="Li Y."/>
            <person name="Yu H."/>
            <person name="Cui Y."/>
            <person name="Wang N."/>
            <person name="Chen C."/>
            <person name="Wu H."/>
            <person name="Zhao Y."/>
            <person name="Zhang J."/>
            <person name="Li Y."/>
            <person name="Zhou W."/>
            <person name="Zhang B."/>
            <person name="Hu W."/>
            <person name="Eijk M."/>
            <person name="Tang J."/>
            <person name="Witsenboer H."/>
            <person name="Zhao S."/>
            <person name="Li Z."/>
            <person name="Zhang A."/>
            <person name="Wang D."/>
            <person name="Liang C."/>
        </authorList>
    </citation>
    <scope>NUCLEOTIDE SEQUENCE [LARGE SCALE GENOMIC DNA]</scope>
    <source>
        <strain evidence="2">cv. G1812</strain>
    </source>
</reference>
<dbReference type="PANTHER" id="PTHR46890">
    <property type="entry name" value="NON-LTR RETROLELEMENT REVERSE TRANSCRIPTASE-LIKE PROTEIN-RELATED"/>
    <property type="match status" value="1"/>
</dbReference>
<proteinExistence type="predicted"/>
<dbReference type="InterPro" id="IPR052343">
    <property type="entry name" value="Retrotransposon-Effector_Assoc"/>
</dbReference>
<dbReference type="AlphaFoldDB" id="A0A8R7Q8S4"/>
<dbReference type="Proteomes" id="UP000015106">
    <property type="component" value="Chromosome 4"/>
</dbReference>
<name>A0A8R7Q8S4_TRIUA</name>
<evidence type="ECO:0000313" key="2">
    <source>
        <dbReference type="EnsemblPlants" id="TuG1812G0400003405.01.T01"/>
    </source>
</evidence>
<protein>
    <recommendedName>
        <fullName evidence="1">Reverse transcriptase domain-containing protein</fullName>
    </recommendedName>
</protein>
<feature type="domain" description="Reverse transcriptase" evidence="1">
    <location>
        <begin position="34"/>
        <end position="167"/>
    </location>
</feature>
<dbReference type="Pfam" id="PF00078">
    <property type="entry name" value="RVT_1"/>
    <property type="match status" value="1"/>
</dbReference>
<accession>A0A8R7Q8S4</accession>
<evidence type="ECO:0000259" key="1">
    <source>
        <dbReference type="Pfam" id="PF00078"/>
    </source>
</evidence>
<dbReference type="InterPro" id="IPR000477">
    <property type="entry name" value="RT_dom"/>
</dbReference>
<dbReference type="PANTHER" id="PTHR46890:SF48">
    <property type="entry name" value="RNA-DIRECTED DNA POLYMERASE"/>
    <property type="match status" value="1"/>
</dbReference>
<evidence type="ECO:0000313" key="3">
    <source>
        <dbReference type="Proteomes" id="UP000015106"/>
    </source>
</evidence>
<dbReference type="InterPro" id="IPR043502">
    <property type="entry name" value="DNA/RNA_pol_sf"/>
</dbReference>
<dbReference type="SUPFAM" id="SSF56672">
    <property type="entry name" value="DNA/RNA polymerases"/>
    <property type="match status" value="1"/>
</dbReference>
<dbReference type="Gramene" id="TuG1812G0400003405.01.T01">
    <property type="protein sequence ID" value="TuG1812G0400003405.01.T01"/>
    <property type="gene ID" value="TuG1812G0400003405.01"/>
</dbReference>
<dbReference type="CDD" id="cd01650">
    <property type="entry name" value="RT_nLTR_like"/>
    <property type="match status" value="1"/>
</dbReference>
<keyword evidence="3" id="KW-1185">Reference proteome</keyword>
<dbReference type="EnsemblPlants" id="TuG1812G0400003405.01.T01">
    <property type="protein sequence ID" value="TuG1812G0400003405.01.T01"/>
    <property type="gene ID" value="TuG1812G0400003405.01"/>
</dbReference>
<reference evidence="2" key="3">
    <citation type="submission" date="2022-06" db="UniProtKB">
        <authorList>
            <consortium name="EnsemblPlants"/>
        </authorList>
    </citation>
    <scope>IDENTIFICATION</scope>
</reference>
<reference evidence="3" key="1">
    <citation type="journal article" date="2013" name="Nature">
        <title>Draft genome of the wheat A-genome progenitor Triticum urartu.</title>
        <authorList>
            <person name="Ling H.Q."/>
            <person name="Zhao S."/>
            <person name="Liu D."/>
            <person name="Wang J."/>
            <person name="Sun H."/>
            <person name="Zhang C."/>
            <person name="Fan H."/>
            <person name="Li D."/>
            <person name="Dong L."/>
            <person name="Tao Y."/>
            <person name="Gao C."/>
            <person name="Wu H."/>
            <person name="Li Y."/>
            <person name="Cui Y."/>
            <person name="Guo X."/>
            <person name="Zheng S."/>
            <person name="Wang B."/>
            <person name="Yu K."/>
            <person name="Liang Q."/>
            <person name="Yang W."/>
            <person name="Lou X."/>
            <person name="Chen J."/>
            <person name="Feng M."/>
            <person name="Jian J."/>
            <person name="Zhang X."/>
            <person name="Luo G."/>
            <person name="Jiang Y."/>
            <person name="Liu J."/>
            <person name="Wang Z."/>
            <person name="Sha Y."/>
            <person name="Zhang B."/>
            <person name="Wu H."/>
            <person name="Tang D."/>
            <person name="Shen Q."/>
            <person name="Xue P."/>
            <person name="Zou S."/>
            <person name="Wang X."/>
            <person name="Liu X."/>
            <person name="Wang F."/>
            <person name="Yang Y."/>
            <person name="An X."/>
            <person name="Dong Z."/>
            <person name="Zhang K."/>
            <person name="Zhang X."/>
            <person name="Luo M.C."/>
            <person name="Dvorak J."/>
            <person name="Tong Y."/>
            <person name="Wang J."/>
            <person name="Yang H."/>
            <person name="Li Z."/>
            <person name="Wang D."/>
            <person name="Zhang A."/>
            <person name="Wang J."/>
        </authorList>
    </citation>
    <scope>NUCLEOTIDE SEQUENCE</scope>
    <source>
        <strain evidence="3">cv. G1812</strain>
    </source>
</reference>